<dbReference type="EMBL" id="JAUSRB010000002">
    <property type="protein sequence ID" value="MDP9868372.1"/>
    <property type="molecule type" value="Genomic_DNA"/>
</dbReference>
<name>A0ABT9RHN0_9ACTN</name>
<accession>A0ABT9RHN0</accession>
<evidence type="ECO:0008006" key="3">
    <source>
        <dbReference type="Google" id="ProtNLM"/>
    </source>
</evidence>
<protein>
    <recommendedName>
        <fullName evidence="3">DUF305 domain-containing protein</fullName>
    </recommendedName>
</protein>
<proteinExistence type="predicted"/>
<organism evidence="1 2">
    <name type="scientific">Streptosporangium brasiliense</name>
    <dbReference type="NCBI Taxonomy" id="47480"/>
    <lineage>
        <taxon>Bacteria</taxon>
        <taxon>Bacillati</taxon>
        <taxon>Actinomycetota</taxon>
        <taxon>Actinomycetes</taxon>
        <taxon>Streptosporangiales</taxon>
        <taxon>Streptosporangiaceae</taxon>
        <taxon>Streptosporangium</taxon>
    </lineage>
</organism>
<gene>
    <name evidence="1" type="ORF">J2S55_007638</name>
</gene>
<keyword evidence="2" id="KW-1185">Reference proteome</keyword>
<evidence type="ECO:0000313" key="2">
    <source>
        <dbReference type="Proteomes" id="UP001230426"/>
    </source>
</evidence>
<dbReference type="Proteomes" id="UP001230426">
    <property type="component" value="Unassembled WGS sequence"/>
</dbReference>
<sequence length="71" mass="7850">MSDQAQSRTPGPDELRARLYGTFVSAVRIATPGQIAEAGRAVEEIRRHDPSLVSRMEQFWHGDEDPARASA</sequence>
<reference evidence="1 2" key="1">
    <citation type="submission" date="2023-07" db="EMBL/GenBank/DDBJ databases">
        <title>Sequencing the genomes of 1000 actinobacteria strains.</title>
        <authorList>
            <person name="Klenk H.-P."/>
        </authorList>
    </citation>
    <scope>NUCLEOTIDE SEQUENCE [LARGE SCALE GENOMIC DNA]</scope>
    <source>
        <strain evidence="1 2">DSM 44109</strain>
    </source>
</reference>
<evidence type="ECO:0000313" key="1">
    <source>
        <dbReference type="EMBL" id="MDP9868372.1"/>
    </source>
</evidence>
<comment type="caution">
    <text evidence="1">The sequence shown here is derived from an EMBL/GenBank/DDBJ whole genome shotgun (WGS) entry which is preliminary data.</text>
</comment>
<dbReference type="RefSeq" id="WP_306871164.1">
    <property type="nucleotide sequence ID" value="NZ_JAUSRB010000002.1"/>
</dbReference>